<keyword evidence="2" id="KW-1185">Reference proteome</keyword>
<accession>A0A7D7L987</accession>
<name>A0A7D7L987_9NOSO</name>
<organism evidence="1 2">
    <name type="scientific">Nostoc edaphicum CCNP1411</name>
    <dbReference type="NCBI Taxonomy" id="1472755"/>
    <lineage>
        <taxon>Bacteria</taxon>
        <taxon>Bacillati</taxon>
        <taxon>Cyanobacteriota</taxon>
        <taxon>Cyanophyceae</taxon>
        <taxon>Nostocales</taxon>
        <taxon>Nostocaceae</taxon>
        <taxon>Nostoc</taxon>
    </lineage>
</organism>
<dbReference type="EMBL" id="CP054698">
    <property type="protein sequence ID" value="QMS86778.1"/>
    <property type="molecule type" value="Genomic_DNA"/>
</dbReference>
<reference evidence="2" key="1">
    <citation type="submission" date="2020-06" db="EMBL/GenBank/DDBJ databases">
        <title>Nostoc edaphicum CCNP1411 genome.</title>
        <authorList>
            <person name="Fidor A."/>
            <person name="Grabski M."/>
            <person name="Gawor J."/>
            <person name="Gromadka R."/>
            <person name="Wegrzyn G."/>
            <person name="Mazur-Marzec H."/>
        </authorList>
    </citation>
    <scope>NUCLEOTIDE SEQUENCE [LARGE SCALE GENOMIC DNA]</scope>
    <source>
        <strain evidence="2">CCNP1411</strain>
    </source>
</reference>
<evidence type="ECO:0000313" key="2">
    <source>
        <dbReference type="Proteomes" id="UP000514713"/>
    </source>
</evidence>
<protein>
    <submittedName>
        <fullName evidence="1">Uncharacterized protein</fullName>
    </submittedName>
</protein>
<proteinExistence type="predicted"/>
<dbReference type="RefSeq" id="WP_181930189.1">
    <property type="nucleotide sequence ID" value="NZ_CP054698.1"/>
</dbReference>
<dbReference type="Proteomes" id="UP000514713">
    <property type="component" value="Chromosome"/>
</dbReference>
<dbReference type="KEGG" id="ned:HUN01_04020"/>
<dbReference type="AlphaFoldDB" id="A0A7D7L987"/>
<sequence>MRSPEIAYSLAFSRQFYPTLTLPLETYDVHTSPKNLDFPRSQAPPGNAFIESLTQYLTGDRA</sequence>
<gene>
    <name evidence="1" type="ORF">HUN01_04020</name>
</gene>
<evidence type="ECO:0000313" key="1">
    <source>
        <dbReference type="EMBL" id="QMS86778.1"/>
    </source>
</evidence>